<comment type="caution">
    <text evidence="2">The sequence shown here is derived from an EMBL/GenBank/DDBJ whole genome shotgun (WGS) entry which is preliminary data.</text>
</comment>
<proteinExistence type="predicted"/>
<evidence type="ECO:0000313" key="2">
    <source>
        <dbReference type="EMBL" id="KAJ9604590.1"/>
    </source>
</evidence>
<protein>
    <submittedName>
        <fullName evidence="2">Uncharacterized protein</fullName>
    </submittedName>
</protein>
<evidence type="ECO:0000313" key="3">
    <source>
        <dbReference type="Proteomes" id="UP001172673"/>
    </source>
</evidence>
<evidence type="ECO:0000256" key="1">
    <source>
        <dbReference type="SAM" id="MobiDB-lite"/>
    </source>
</evidence>
<gene>
    <name evidence="2" type="ORF">H2200_010704</name>
</gene>
<dbReference type="Proteomes" id="UP001172673">
    <property type="component" value="Unassembled WGS sequence"/>
</dbReference>
<reference evidence="2" key="1">
    <citation type="submission" date="2022-10" db="EMBL/GenBank/DDBJ databases">
        <title>Culturing micro-colonial fungi from biological soil crusts in the Mojave desert and describing Neophaeococcomyces mojavensis, and introducing the new genera and species Taxawa tesnikishii.</title>
        <authorList>
            <person name="Kurbessoian T."/>
            <person name="Stajich J.E."/>
        </authorList>
    </citation>
    <scope>NUCLEOTIDE SEQUENCE</scope>
    <source>
        <strain evidence="2">TK_41</strain>
    </source>
</reference>
<dbReference type="AlphaFoldDB" id="A0AA38X0L4"/>
<keyword evidence="3" id="KW-1185">Reference proteome</keyword>
<dbReference type="EMBL" id="JAPDRK010000018">
    <property type="protein sequence ID" value="KAJ9604590.1"/>
    <property type="molecule type" value="Genomic_DNA"/>
</dbReference>
<feature type="region of interest" description="Disordered" evidence="1">
    <location>
        <begin position="43"/>
        <end position="73"/>
    </location>
</feature>
<name>A0AA38X0L4_9EURO</name>
<organism evidence="2 3">
    <name type="scientific">Cladophialophora chaetospira</name>
    <dbReference type="NCBI Taxonomy" id="386627"/>
    <lineage>
        <taxon>Eukaryota</taxon>
        <taxon>Fungi</taxon>
        <taxon>Dikarya</taxon>
        <taxon>Ascomycota</taxon>
        <taxon>Pezizomycotina</taxon>
        <taxon>Eurotiomycetes</taxon>
        <taxon>Chaetothyriomycetidae</taxon>
        <taxon>Chaetothyriales</taxon>
        <taxon>Herpotrichiellaceae</taxon>
        <taxon>Cladophialophora</taxon>
    </lineage>
</organism>
<accession>A0AA38X0L4</accession>
<feature type="compositionally biased region" description="Basic and acidic residues" evidence="1">
    <location>
        <begin position="48"/>
        <end position="58"/>
    </location>
</feature>
<sequence>MPNRIEKPARDPKQNALLSSLPAATLKSLADQLAAFIESTESAMRQANEADSKSKVEPPKVSQHAAPIEPPRQTPGLLFAREQIKFDGEGSLPVMLPLLQNGPPPTMTAANLAMSNFKLRAAILTDIRPFTDIQDHRKFLSRSSLSSGISKEEILELDRWTAKLVHLSKQRSPRHRRQWGRANREVELVKGLEKTIMDLQIRVAERIVPKWSLVLLAVLAEYPPDLLEALGSVADLYKDCPSRQEGDTYEPSREGPSTLPQWLKAPLGRFQVVRNCEFPETPGRSELKCKAIDLPNIVFANLAVLQRFDDEDPLNSKLAKAAHRCRLESLPNHFFSLYEGRQPELVEACYPEWVNRRVKCCEDLMPNQIAWWFDEKTGALSLATLVVRETEVQVPPGRGKRRYKAKQGLLRYYPCDDIEGWRNEKRKQIERVDEEARRARGQPL</sequence>